<feature type="non-terminal residue" evidence="2">
    <location>
        <position position="1"/>
    </location>
</feature>
<dbReference type="RefSeq" id="XP_009032756.1">
    <property type="nucleotide sequence ID" value="XM_009034508.1"/>
</dbReference>
<dbReference type="PANTHER" id="PTHR11200">
    <property type="entry name" value="INOSITOL 5-PHOSPHATASE"/>
    <property type="match status" value="1"/>
</dbReference>
<proteinExistence type="predicted"/>
<dbReference type="InterPro" id="IPR036691">
    <property type="entry name" value="Endo/exonu/phosph_ase_sf"/>
</dbReference>
<dbReference type="GeneID" id="20218697"/>
<dbReference type="InterPro" id="IPR046985">
    <property type="entry name" value="IP5"/>
</dbReference>
<dbReference type="GO" id="GO:0004439">
    <property type="term" value="F:phosphatidylinositol-4,5-bisphosphate 5-phosphatase activity"/>
    <property type="evidence" value="ECO:0007669"/>
    <property type="project" value="TreeGrafter"/>
</dbReference>
<gene>
    <name evidence="2" type="ORF">AURANDRAFT_16655</name>
</gene>
<evidence type="ECO:0000259" key="1">
    <source>
        <dbReference type="Pfam" id="PF22669"/>
    </source>
</evidence>
<feature type="domain" description="Inositol polyphosphate-related phosphatase" evidence="1">
    <location>
        <begin position="1"/>
        <end position="79"/>
    </location>
</feature>
<name>F0XVB7_AURAN</name>
<dbReference type="InterPro" id="IPR000300">
    <property type="entry name" value="IPPc"/>
</dbReference>
<organism evidence="3">
    <name type="scientific">Aureococcus anophagefferens</name>
    <name type="common">Harmful bloom alga</name>
    <dbReference type="NCBI Taxonomy" id="44056"/>
    <lineage>
        <taxon>Eukaryota</taxon>
        <taxon>Sar</taxon>
        <taxon>Stramenopiles</taxon>
        <taxon>Ochrophyta</taxon>
        <taxon>Pelagophyceae</taxon>
        <taxon>Pelagomonadales</taxon>
        <taxon>Pelagomonadaceae</taxon>
        <taxon>Aureococcus</taxon>
    </lineage>
</organism>
<dbReference type="Pfam" id="PF22669">
    <property type="entry name" value="Exo_endo_phos2"/>
    <property type="match status" value="1"/>
</dbReference>
<sequence length="85" mass="9335">DELPAQIRDGKAFVGYAESPLAFAPTYKVDVGAAHYDTSPKRRVPAWTDRVLFSPDGLAPYEYDAVPAAAHSDHRPVFAKFAIMI</sequence>
<dbReference type="Proteomes" id="UP000002729">
    <property type="component" value="Unassembled WGS sequence"/>
</dbReference>
<dbReference type="InParanoid" id="F0XVB7"/>
<dbReference type="EMBL" id="GL833120">
    <property type="protein sequence ID" value="EGB13160.1"/>
    <property type="molecule type" value="Genomic_DNA"/>
</dbReference>
<keyword evidence="3" id="KW-1185">Reference proteome</keyword>
<evidence type="ECO:0000313" key="3">
    <source>
        <dbReference type="Proteomes" id="UP000002729"/>
    </source>
</evidence>
<dbReference type="Gene3D" id="3.60.10.10">
    <property type="entry name" value="Endonuclease/exonuclease/phosphatase"/>
    <property type="match status" value="1"/>
</dbReference>
<protein>
    <recommendedName>
        <fullName evidence="1">Inositol polyphosphate-related phosphatase domain-containing protein</fullName>
    </recommendedName>
</protein>
<dbReference type="SUPFAM" id="SSF56219">
    <property type="entry name" value="DNase I-like"/>
    <property type="match status" value="1"/>
</dbReference>
<dbReference type="eggNOG" id="KOG0566">
    <property type="taxonomic scope" value="Eukaryota"/>
</dbReference>
<dbReference type="OrthoDB" id="2248459at2759"/>
<dbReference type="GO" id="GO:0046856">
    <property type="term" value="P:phosphatidylinositol dephosphorylation"/>
    <property type="evidence" value="ECO:0007669"/>
    <property type="project" value="InterPro"/>
</dbReference>
<dbReference type="AlphaFoldDB" id="F0XVB7"/>
<feature type="non-terminal residue" evidence="2">
    <location>
        <position position="85"/>
    </location>
</feature>
<dbReference type="KEGG" id="aaf:AURANDRAFT_16655"/>
<evidence type="ECO:0000313" key="2">
    <source>
        <dbReference type="EMBL" id="EGB13160.1"/>
    </source>
</evidence>
<accession>F0XVB7</accession>
<reference evidence="2 3" key="1">
    <citation type="journal article" date="2011" name="Proc. Natl. Acad. Sci. U.S.A.">
        <title>Niche of harmful alga Aureococcus anophagefferens revealed through ecogenomics.</title>
        <authorList>
            <person name="Gobler C.J."/>
            <person name="Berry D.L."/>
            <person name="Dyhrman S.T."/>
            <person name="Wilhelm S.W."/>
            <person name="Salamov A."/>
            <person name="Lobanov A.V."/>
            <person name="Zhang Y."/>
            <person name="Collier J.L."/>
            <person name="Wurch L.L."/>
            <person name="Kustka A.B."/>
            <person name="Dill B.D."/>
            <person name="Shah M."/>
            <person name="VerBerkmoes N.C."/>
            <person name="Kuo A."/>
            <person name="Terry A."/>
            <person name="Pangilinan J."/>
            <person name="Lindquist E.A."/>
            <person name="Lucas S."/>
            <person name="Paulsen I.T."/>
            <person name="Hattenrath-Lehmann T.K."/>
            <person name="Talmage S.C."/>
            <person name="Walker E.A."/>
            <person name="Koch F."/>
            <person name="Burson A.M."/>
            <person name="Marcoval M.A."/>
            <person name="Tang Y.Z."/>
            <person name="Lecleir G.R."/>
            <person name="Coyne K.J."/>
            <person name="Berg G.M."/>
            <person name="Bertrand E.M."/>
            <person name="Saito M.A."/>
            <person name="Gladyshev V.N."/>
            <person name="Grigoriev I.V."/>
        </authorList>
    </citation>
    <scope>NUCLEOTIDE SEQUENCE [LARGE SCALE GENOMIC DNA]</scope>
    <source>
        <strain evidence="3">CCMP 1984</strain>
    </source>
</reference>